<feature type="binding site" evidence="9">
    <location>
        <position position="69"/>
    </location>
    <ligand>
        <name>Mg(2+)</name>
        <dbReference type="ChEBI" id="CHEBI:18420"/>
        <label>1</label>
    </ligand>
</feature>
<evidence type="ECO:0000256" key="1">
    <source>
        <dbReference type="ARBA" id="ARBA00001625"/>
    </source>
</evidence>
<dbReference type="GO" id="GO:0008441">
    <property type="term" value="F:3'(2'),5'-bisphosphate nucleotidase activity"/>
    <property type="evidence" value="ECO:0007669"/>
    <property type="project" value="UniProtKB-UniRule"/>
</dbReference>
<dbReference type="SUPFAM" id="SSF56655">
    <property type="entry name" value="Carbohydrate phosphatase"/>
    <property type="match status" value="1"/>
</dbReference>
<evidence type="ECO:0000256" key="2">
    <source>
        <dbReference type="ARBA" id="ARBA00005289"/>
    </source>
</evidence>
<dbReference type="GO" id="GO:0000103">
    <property type="term" value="P:sulfate assimilation"/>
    <property type="evidence" value="ECO:0007669"/>
    <property type="project" value="TreeGrafter"/>
</dbReference>
<dbReference type="InterPro" id="IPR000760">
    <property type="entry name" value="Inositol_monophosphatase-like"/>
</dbReference>
<feature type="binding site" evidence="9">
    <location>
        <begin position="91"/>
        <end position="94"/>
    </location>
    <ligand>
        <name>substrate</name>
    </ligand>
</feature>
<keyword evidence="3 9" id="KW-1003">Cell membrane</keyword>
<evidence type="ECO:0000256" key="9">
    <source>
        <dbReference type="HAMAP-Rule" id="MF_02095"/>
    </source>
</evidence>
<keyword evidence="8 9" id="KW-0472">Membrane</keyword>
<accession>A0A2N3HYK7</accession>
<feature type="binding site" evidence="9">
    <location>
        <position position="229"/>
    </location>
    <ligand>
        <name>substrate</name>
    </ligand>
</feature>
<dbReference type="EMBL" id="MVDD01000006">
    <property type="protein sequence ID" value="PKQ63134.1"/>
    <property type="molecule type" value="Genomic_DNA"/>
</dbReference>
<dbReference type="Proteomes" id="UP000233535">
    <property type="component" value="Unassembled WGS sequence"/>
</dbReference>
<dbReference type="InterPro" id="IPR020550">
    <property type="entry name" value="Inositol_monophosphatase_CS"/>
</dbReference>
<sequence length="271" mass="30750">MNFSKRKELLFAAITASLNAGKEIMEVYNSKDFEIQTKSDNSPLTIADQRAHQAIVAILDDLGLPVLSEEGEHLDYEIRKSWEYCWIVDPLDGTKEFIKRNDEFTVNIALIENGISIAGVIYVPVYKQLYFSDKELGAFRMDAIEDWTGDLDQLIELSKTLPIAQDRKAIRVVGSRSHMNQETKDFISKLQEKHDDVELISKGSSLKLCMIAEGEAEVYPRYAPTMEWDIAAGHAIVTASGGKVLHLESDLEISYNKPDLLNPWFICKRQY</sequence>
<comment type="caution">
    <text evidence="11">The sequence shown here is derived from an EMBL/GenBank/DDBJ whole genome shotgun (WGS) entry which is preliminary data.</text>
</comment>
<keyword evidence="4" id="KW-0997">Cell inner membrane</keyword>
<feature type="binding site" evidence="10">
    <location>
        <position position="92"/>
    </location>
    <ligand>
        <name>Mg(2+)</name>
        <dbReference type="ChEBI" id="CHEBI:18420"/>
        <label>1</label>
        <note>catalytic</note>
    </ligand>
</feature>
<reference evidence="11 12" key="1">
    <citation type="journal article" date="2017" name="Front. Microbiol.">
        <title>Labilibaculum manganireducens gen. nov., sp. nov. and Labilibaculum filiforme sp. nov., Novel Bacteroidetes Isolated from Subsurface Sediments of the Baltic Sea.</title>
        <authorList>
            <person name="Vandieken V."/>
            <person name="Marshall I.P."/>
            <person name="Niemann H."/>
            <person name="Engelen B."/>
            <person name="Cypionka H."/>
        </authorList>
    </citation>
    <scope>NUCLEOTIDE SEQUENCE [LARGE SCALE GENOMIC DNA]</scope>
    <source>
        <strain evidence="11 12">59.16B</strain>
    </source>
</reference>
<dbReference type="Pfam" id="PF00459">
    <property type="entry name" value="Inositol_P"/>
    <property type="match status" value="1"/>
</dbReference>
<gene>
    <name evidence="9" type="primary">cysQ</name>
    <name evidence="11" type="ORF">BZG02_10250</name>
</gene>
<keyword evidence="12" id="KW-1185">Reference proteome</keyword>
<evidence type="ECO:0000256" key="6">
    <source>
        <dbReference type="ARBA" id="ARBA00022801"/>
    </source>
</evidence>
<dbReference type="InterPro" id="IPR020583">
    <property type="entry name" value="Inositol_monoP_metal-BS"/>
</dbReference>
<dbReference type="GO" id="GO:0005886">
    <property type="term" value="C:plasma membrane"/>
    <property type="evidence" value="ECO:0007669"/>
    <property type="project" value="UniProtKB-SubCell"/>
</dbReference>
<dbReference type="PROSITE" id="PS00630">
    <property type="entry name" value="IMP_2"/>
    <property type="match status" value="1"/>
</dbReference>
<evidence type="ECO:0000256" key="8">
    <source>
        <dbReference type="ARBA" id="ARBA00023136"/>
    </source>
</evidence>
<dbReference type="Gene3D" id="3.30.540.10">
    <property type="entry name" value="Fructose-1,6-Bisphosphatase, subunit A, domain 1"/>
    <property type="match status" value="1"/>
</dbReference>
<dbReference type="GO" id="GO:0050427">
    <property type="term" value="P:3'-phosphoadenosine 5'-phosphosulfate metabolic process"/>
    <property type="evidence" value="ECO:0007669"/>
    <property type="project" value="TreeGrafter"/>
</dbReference>
<dbReference type="EC" id="3.1.3.7" evidence="9"/>
<comment type="similarity">
    <text evidence="2 9">Belongs to the inositol monophosphatase superfamily. CysQ family.</text>
</comment>
<dbReference type="GO" id="GO:0046854">
    <property type="term" value="P:phosphatidylinositol phosphate biosynthetic process"/>
    <property type="evidence" value="ECO:0007669"/>
    <property type="project" value="InterPro"/>
</dbReference>
<evidence type="ECO:0000256" key="4">
    <source>
        <dbReference type="ARBA" id="ARBA00022519"/>
    </source>
</evidence>
<feature type="binding site" evidence="9">
    <location>
        <position position="69"/>
    </location>
    <ligand>
        <name>substrate</name>
    </ligand>
</feature>
<dbReference type="OrthoDB" id="9772456at2"/>
<feature type="binding site" evidence="9">
    <location>
        <position position="92"/>
    </location>
    <ligand>
        <name>Mg(2+)</name>
        <dbReference type="ChEBI" id="CHEBI:18420"/>
        <label>2</label>
    </ligand>
</feature>
<proteinExistence type="inferred from homology"/>
<protein>
    <recommendedName>
        <fullName evidence="9">3'(2'),5'-bisphosphate nucleotidase CysQ</fullName>
        <ecNumber evidence="9">3.1.3.7</ecNumber>
    </recommendedName>
    <alternativeName>
        <fullName evidence="9">3'(2'),5-bisphosphonucleoside 3'(2')-phosphohydrolase</fullName>
    </alternativeName>
    <alternativeName>
        <fullName evidence="9">3'-phosphoadenosine 5'-phosphate phosphatase</fullName>
        <shortName evidence="9">PAP phosphatase</shortName>
    </alternativeName>
</protein>
<dbReference type="PROSITE" id="PS00629">
    <property type="entry name" value="IMP_1"/>
    <property type="match status" value="1"/>
</dbReference>
<dbReference type="GO" id="GO:0000287">
    <property type="term" value="F:magnesium ion binding"/>
    <property type="evidence" value="ECO:0007669"/>
    <property type="project" value="UniProtKB-UniRule"/>
</dbReference>
<dbReference type="CDD" id="cd01638">
    <property type="entry name" value="CysQ"/>
    <property type="match status" value="1"/>
</dbReference>
<keyword evidence="5 9" id="KW-0479">Metal-binding</keyword>
<evidence type="ECO:0000256" key="3">
    <source>
        <dbReference type="ARBA" id="ARBA00022475"/>
    </source>
</evidence>
<feature type="binding site" evidence="10">
    <location>
        <position position="89"/>
    </location>
    <ligand>
        <name>Mg(2+)</name>
        <dbReference type="ChEBI" id="CHEBI:18420"/>
        <label>1</label>
        <note>catalytic</note>
    </ligand>
</feature>
<comment type="subcellular location">
    <subcellularLocation>
        <location evidence="9">Cell membrane</location>
        <topology evidence="9">Peripheral membrane protein</topology>
        <orientation evidence="9">Cytoplasmic side</orientation>
    </subcellularLocation>
</comment>
<keyword evidence="7 9" id="KW-0460">Magnesium</keyword>
<comment type="cofactor">
    <cofactor evidence="9 10">
        <name>Mg(2+)</name>
        <dbReference type="ChEBI" id="CHEBI:18420"/>
    </cofactor>
</comment>
<evidence type="ECO:0000256" key="7">
    <source>
        <dbReference type="ARBA" id="ARBA00022842"/>
    </source>
</evidence>
<evidence type="ECO:0000256" key="10">
    <source>
        <dbReference type="PIRSR" id="PIRSR600760-2"/>
    </source>
</evidence>
<comment type="catalytic activity">
    <reaction evidence="1 9">
        <text>adenosine 3',5'-bisphosphate + H2O = AMP + phosphate</text>
        <dbReference type="Rhea" id="RHEA:10040"/>
        <dbReference type="ChEBI" id="CHEBI:15377"/>
        <dbReference type="ChEBI" id="CHEBI:43474"/>
        <dbReference type="ChEBI" id="CHEBI:58343"/>
        <dbReference type="ChEBI" id="CHEBI:456215"/>
        <dbReference type="EC" id="3.1.3.7"/>
    </reaction>
</comment>
<dbReference type="NCBIfam" id="TIGR01331">
    <property type="entry name" value="bisphos_cysQ"/>
    <property type="match status" value="1"/>
</dbReference>
<dbReference type="InterPro" id="IPR050725">
    <property type="entry name" value="CysQ/Inositol_MonoPase"/>
</dbReference>
<dbReference type="AlphaFoldDB" id="A0A2N3HYK7"/>
<dbReference type="HAMAP" id="MF_02095">
    <property type="entry name" value="CysQ"/>
    <property type="match status" value="1"/>
</dbReference>
<name>A0A2N3HYK7_9BACT</name>
<dbReference type="PANTHER" id="PTHR43028:SF5">
    <property type="entry name" value="3'(2'),5'-BISPHOSPHATE NUCLEOTIDASE 1"/>
    <property type="match status" value="1"/>
</dbReference>
<feature type="binding site" evidence="10">
    <location>
        <position position="69"/>
    </location>
    <ligand>
        <name>Mg(2+)</name>
        <dbReference type="ChEBI" id="CHEBI:18420"/>
        <label>1</label>
        <note>catalytic</note>
    </ligand>
</feature>
<feature type="binding site" evidence="9">
    <location>
        <position position="89"/>
    </location>
    <ligand>
        <name>Mg(2+)</name>
        <dbReference type="ChEBI" id="CHEBI:18420"/>
        <label>2</label>
    </ligand>
</feature>
<feature type="binding site" evidence="9">
    <location>
        <position position="229"/>
    </location>
    <ligand>
        <name>Mg(2+)</name>
        <dbReference type="ChEBI" id="CHEBI:18420"/>
        <label>2</label>
    </ligand>
</feature>
<organism evidence="11 12">
    <name type="scientific">Labilibaculum filiforme</name>
    <dbReference type="NCBI Taxonomy" id="1940526"/>
    <lineage>
        <taxon>Bacteria</taxon>
        <taxon>Pseudomonadati</taxon>
        <taxon>Bacteroidota</taxon>
        <taxon>Bacteroidia</taxon>
        <taxon>Marinilabiliales</taxon>
        <taxon>Marinifilaceae</taxon>
        <taxon>Labilibaculum</taxon>
    </lineage>
</organism>
<dbReference type="PANTHER" id="PTHR43028">
    <property type="entry name" value="3'(2'),5'-BISPHOSPHATE NUCLEOTIDASE 1"/>
    <property type="match status" value="1"/>
</dbReference>
<evidence type="ECO:0000313" key="11">
    <source>
        <dbReference type="EMBL" id="PKQ63134.1"/>
    </source>
</evidence>
<dbReference type="InterPro" id="IPR006240">
    <property type="entry name" value="CysQ"/>
</dbReference>
<dbReference type="RefSeq" id="WP_101261341.1">
    <property type="nucleotide sequence ID" value="NZ_MVDD01000006.1"/>
</dbReference>
<feature type="binding site" evidence="10">
    <location>
        <position position="229"/>
    </location>
    <ligand>
        <name>Mg(2+)</name>
        <dbReference type="ChEBI" id="CHEBI:18420"/>
        <label>1</label>
        <note>catalytic</note>
    </ligand>
</feature>
<feature type="binding site" evidence="10">
    <location>
        <position position="91"/>
    </location>
    <ligand>
        <name>Mg(2+)</name>
        <dbReference type="ChEBI" id="CHEBI:18420"/>
        <label>1</label>
        <note>catalytic</note>
    </ligand>
</feature>
<feature type="binding site" evidence="9">
    <location>
        <position position="91"/>
    </location>
    <ligand>
        <name>Mg(2+)</name>
        <dbReference type="ChEBI" id="CHEBI:18420"/>
        <label>1</label>
    </ligand>
</feature>
<comment type="function">
    <text evidence="9">Converts adenosine-3',5'-bisphosphate (PAP) to AMP.</text>
</comment>
<feature type="binding site" evidence="9">
    <location>
        <position position="89"/>
    </location>
    <ligand>
        <name>Mg(2+)</name>
        <dbReference type="ChEBI" id="CHEBI:18420"/>
        <label>1</label>
    </ligand>
</feature>
<evidence type="ECO:0000313" key="12">
    <source>
        <dbReference type="Proteomes" id="UP000233535"/>
    </source>
</evidence>
<evidence type="ECO:0000256" key="5">
    <source>
        <dbReference type="ARBA" id="ARBA00022723"/>
    </source>
</evidence>
<dbReference type="Gene3D" id="3.40.190.80">
    <property type="match status" value="1"/>
</dbReference>
<keyword evidence="6 9" id="KW-0378">Hydrolase</keyword>